<evidence type="ECO:0000256" key="2">
    <source>
        <dbReference type="ARBA" id="ARBA00023125"/>
    </source>
</evidence>
<evidence type="ECO:0000259" key="4">
    <source>
        <dbReference type="PROSITE" id="PS01124"/>
    </source>
</evidence>
<dbReference type="InterPro" id="IPR050204">
    <property type="entry name" value="AraC_XylS_family_regulators"/>
</dbReference>
<dbReference type="Pfam" id="PF12833">
    <property type="entry name" value="HTH_18"/>
    <property type="match status" value="1"/>
</dbReference>
<accession>A0ABX1MJ52</accession>
<dbReference type="PANTHER" id="PTHR46796">
    <property type="entry name" value="HTH-TYPE TRANSCRIPTIONAL ACTIVATOR RHAS-RELATED"/>
    <property type="match status" value="1"/>
</dbReference>
<evidence type="ECO:0000256" key="3">
    <source>
        <dbReference type="ARBA" id="ARBA00023163"/>
    </source>
</evidence>
<dbReference type="Gene3D" id="2.60.120.10">
    <property type="entry name" value="Jelly Rolls"/>
    <property type="match status" value="1"/>
</dbReference>
<dbReference type="InterPro" id="IPR014710">
    <property type="entry name" value="RmlC-like_jellyroll"/>
</dbReference>
<name>A0ABX1MJ52_9RHOO</name>
<evidence type="ECO:0000313" key="5">
    <source>
        <dbReference type="EMBL" id="NMF87968.1"/>
    </source>
</evidence>
<evidence type="ECO:0000256" key="1">
    <source>
        <dbReference type="ARBA" id="ARBA00023015"/>
    </source>
</evidence>
<dbReference type="Pfam" id="PF02311">
    <property type="entry name" value="AraC_binding"/>
    <property type="match status" value="1"/>
</dbReference>
<dbReference type="InterPro" id="IPR003313">
    <property type="entry name" value="AraC-bd"/>
</dbReference>
<dbReference type="SUPFAM" id="SSF51182">
    <property type="entry name" value="RmlC-like cupins"/>
    <property type="match status" value="1"/>
</dbReference>
<dbReference type="RefSeq" id="WP_169205401.1">
    <property type="nucleotide sequence ID" value="NZ_CP059560.1"/>
</dbReference>
<comment type="caution">
    <text evidence="5">The sequence shown here is derived from an EMBL/GenBank/DDBJ whole genome shotgun (WGS) entry which is preliminary data.</text>
</comment>
<keyword evidence="1" id="KW-0805">Transcription regulation</keyword>
<protein>
    <submittedName>
        <fullName evidence="5">Helix-turn-helix domain-containing protein</fullName>
    </submittedName>
</protein>
<keyword evidence="6" id="KW-1185">Reference proteome</keyword>
<dbReference type="InterPro" id="IPR011051">
    <property type="entry name" value="RmlC_Cupin_sf"/>
</dbReference>
<keyword evidence="3" id="KW-0804">Transcription</keyword>
<proteinExistence type="predicted"/>
<feature type="domain" description="HTH araC/xylS-type" evidence="4">
    <location>
        <begin position="140"/>
        <end position="229"/>
    </location>
</feature>
<gene>
    <name evidence="5" type="ORF">GPA26_05680</name>
</gene>
<evidence type="ECO:0000313" key="6">
    <source>
        <dbReference type="Proteomes" id="UP000652074"/>
    </source>
</evidence>
<organism evidence="5 6">
    <name type="scientific">Aromatoleum petrolei</name>
    <dbReference type="NCBI Taxonomy" id="76116"/>
    <lineage>
        <taxon>Bacteria</taxon>
        <taxon>Pseudomonadati</taxon>
        <taxon>Pseudomonadota</taxon>
        <taxon>Betaproteobacteria</taxon>
        <taxon>Rhodocyclales</taxon>
        <taxon>Rhodocyclaceae</taxon>
        <taxon>Aromatoleum</taxon>
    </lineage>
</organism>
<dbReference type="PANTHER" id="PTHR46796:SF10">
    <property type="entry name" value="TRANSCRIPTIONAL ACTIVATOR FEAR"/>
    <property type="match status" value="1"/>
</dbReference>
<dbReference type="SMART" id="SM00342">
    <property type="entry name" value="HTH_ARAC"/>
    <property type="match status" value="1"/>
</dbReference>
<reference evidence="5 6" key="1">
    <citation type="submission" date="2019-12" db="EMBL/GenBank/DDBJ databases">
        <title>Comparative genomics gives insights into the taxonomy of the Azoarcus-Aromatoleum group and reveals separate origins of nif in the plant-associated Azoarcus and non-plant-associated Aromatoleum sub-groups.</title>
        <authorList>
            <person name="Lafos M."/>
            <person name="Maluk M."/>
            <person name="Batista M."/>
            <person name="Junghare M."/>
            <person name="Carmona M."/>
            <person name="Faoro H."/>
            <person name="Cruz L.M."/>
            <person name="Battistoni F."/>
            <person name="De Souza E."/>
            <person name="Pedrosa F."/>
            <person name="Chen W.-M."/>
            <person name="Poole P.S."/>
            <person name="Dixon R.A."/>
            <person name="James E.K."/>
        </authorList>
    </citation>
    <scope>NUCLEOTIDE SEQUENCE [LARGE SCALE GENOMIC DNA]</scope>
    <source>
        <strain evidence="5 6">ToN1</strain>
    </source>
</reference>
<dbReference type="EMBL" id="WTVR01000008">
    <property type="protein sequence ID" value="NMF87968.1"/>
    <property type="molecule type" value="Genomic_DNA"/>
</dbReference>
<sequence length="229" mass="25250">MAKHTIPGWSVRAYGPSPGSHTHDHFQVLWGLHGELELEIDGQGSRVVAGQGLIIAPHERHDFESRQGSRCLVLDSADAGWAARQRRPCCEPATDLLARFIAEALAQDLPIDRQQAASLLAQSWGALPRPERARRDIDWDGLAAWARTQLSQPLSVSDLAARACLAESQFRARCVEALGCSPMQWLRRLRLDEAEILRARGLSVAEAARRTGYDSPSALTAALRRHGRN</sequence>
<dbReference type="PROSITE" id="PS01124">
    <property type="entry name" value="HTH_ARAC_FAMILY_2"/>
    <property type="match status" value="1"/>
</dbReference>
<dbReference type="Gene3D" id="1.10.10.60">
    <property type="entry name" value="Homeodomain-like"/>
    <property type="match status" value="1"/>
</dbReference>
<dbReference type="InterPro" id="IPR018060">
    <property type="entry name" value="HTH_AraC"/>
</dbReference>
<keyword evidence="2" id="KW-0238">DNA-binding</keyword>
<dbReference type="Proteomes" id="UP000652074">
    <property type="component" value="Unassembled WGS sequence"/>
</dbReference>